<reference evidence="2" key="1">
    <citation type="submission" date="2016-11" db="UniProtKB">
        <authorList>
            <consortium name="WormBaseParasite"/>
        </authorList>
    </citation>
    <scope>IDENTIFICATION</scope>
    <source>
        <strain evidence="2">KR3021</strain>
    </source>
</reference>
<sequence>MGQLVGFGWNFSIFISLSTSANRLIAIALPLLYMRIFKPEVVKKIVLVSMLMALIIACFAFVDKCGMFFDPQTFVWFYEESACTEFVNLWLDYVTGLVTLFSCLLAKSTD</sequence>
<evidence type="ECO:0000313" key="2">
    <source>
        <dbReference type="WBParaSite" id="RSKR_0000674833.1"/>
    </source>
</evidence>
<accession>A0AC35U2N3</accession>
<dbReference type="Proteomes" id="UP000095286">
    <property type="component" value="Unplaced"/>
</dbReference>
<dbReference type="WBParaSite" id="RSKR_0000674833.1">
    <property type="protein sequence ID" value="RSKR_0000674833.1"/>
    <property type="gene ID" value="RSKR_0000674833"/>
</dbReference>
<name>A0AC35U2N3_9BILA</name>
<proteinExistence type="predicted"/>
<protein>
    <submittedName>
        <fullName evidence="2">7TM_GPCR_Srx domain-containing protein</fullName>
    </submittedName>
</protein>
<organism evidence="1 2">
    <name type="scientific">Rhabditophanes sp. KR3021</name>
    <dbReference type="NCBI Taxonomy" id="114890"/>
    <lineage>
        <taxon>Eukaryota</taxon>
        <taxon>Metazoa</taxon>
        <taxon>Ecdysozoa</taxon>
        <taxon>Nematoda</taxon>
        <taxon>Chromadorea</taxon>
        <taxon>Rhabditida</taxon>
        <taxon>Tylenchina</taxon>
        <taxon>Panagrolaimomorpha</taxon>
        <taxon>Strongyloidoidea</taxon>
        <taxon>Alloionematidae</taxon>
        <taxon>Rhabditophanes</taxon>
    </lineage>
</organism>
<evidence type="ECO:0000313" key="1">
    <source>
        <dbReference type="Proteomes" id="UP000095286"/>
    </source>
</evidence>